<keyword evidence="2" id="KW-0614">Plasmid</keyword>
<geneLocation type="plasmid" evidence="3">
    <name>unnamed17</name>
</geneLocation>
<dbReference type="Proteomes" id="UP000005212">
    <property type="component" value="Plasmid unnamed17"/>
</dbReference>
<dbReference type="InterPro" id="IPR027417">
    <property type="entry name" value="P-loop_NTPase"/>
</dbReference>
<dbReference type="InterPro" id="IPR025669">
    <property type="entry name" value="AAA_dom"/>
</dbReference>
<reference evidence="2 3" key="1">
    <citation type="journal article" date="2012" name="J. Bacteriol.">
        <title>Complete Genome Sequence of Borrelia crocidurae.</title>
        <authorList>
            <person name="Elbir H."/>
            <person name="Gimenez G."/>
            <person name="Robert C."/>
            <person name="Bergstrom S."/>
            <person name="Cutler S."/>
            <person name="Raoult D."/>
            <person name="Drancourt M."/>
        </authorList>
    </citation>
    <scope>NUCLEOTIDE SEQUENCE [LARGE SCALE GENOMIC DNA]</scope>
    <source>
        <strain evidence="2 3">Achema</strain>
        <plasmid evidence="3">unnamed17</plasmid>
    </source>
</reference>
<dbReference type="SUPFAM" id="SSF52540">
    <property type="entry name" value="P-loop containing nucleoside triphosphate hydrolases"/>
    <property type="match status" value="1"/>
</dbReference>
<dbReference type="PANTHER" id="PTHR13696">
    <property type="entry name" value="P-LOOP CONTAINING NUCLEOSIDE TRIPHOSPHATE HYDROLASE"/>
    <property type="match status" value="1"/>
</dbReference>
<gene>
    <name evidence="2" type="ordered locus">Q7M_1478</name>
</gene>
<dbReference type="HOGENOM" id="CLU_037612_6_3_12"/>
<name>I0FEM8_BORCA</name>
<organism evidence="2 3">
    <name type="scientific">Borrelia crocidurae (strain Achema)</name>
    <dbReference type="NCBI Taxonomy" id="1155096"/>
    <lineage>
        <taxon>Bacteria</taxon>
        <taxon>Pseudomonadati</taxon>
        <taxon>Spirochaetota</taxon>
        <taxon>Spirochaetia</taxon>
        <taxon>Spirochaetales</taxon>
        <taxon>Borreliaceae</taxon>
        <taxon>Borrelia</taxon>
    </lineage>
</organism>
<dbReference type="CDD" id="cd02042">
    <property type="entry name" value="ParAB_family"/>
    <property type="match status" value="1"/>
</dbReference>
<feature type="domain" description="AAA" evidence="1">
    <location>
        <begin position="6"/>
        <end position="173"/>
    </location>
</feature>
<evidence type="ECO:0000259" key="1">
    <source>
        <dbReference type="Pfam" id="PF13614"/>
    </source>
</evidence>
<dbReference type="RefSeq" id="WP_014683273.1">
    <property type="nucleotide sequence ID" value="NC_017783.1"/>
</dbReference>
<reference evidence="3" key="2">
    <citation type="submission" date="2012-03" db="EMBL/GenBank/DDBJ databases">
        <title>Complete genome sequence of Borrelia crocidurae.</title>
        <authorList>
            <person name="Elbir H."/>
            <person name="Gimenez G."/>
            <person name="Robert C."/>
            <person name="Raoult D."/>
            <person name="Drancourt M."/>
        </authorList>
    </citation>
    <scope>NUCLEOTIDE SEQUENCE [LARGE SCALE GENOMIC DNA]</scope>
    <source>
        <strain evidence="3">Achema</strain>
        <plasmid evidence="3">unnamed17</plasmid>
    </source>
</reference>
<protein>
    <submittedName>
        <fullName evidence="2">PF-32 protein</fullName>
    </submittedName>
</protein>
<dbReference type="InterPro" id="IPR050678">
    <property type="entry name" value="DNA_Partitioning_ATPase"/>
</dbReference>
<sequence>MDNKKTKIITIASIKGGVGKSTSAIILATLLSKNHRILLIDMDTQASVTSYYHDRIHEFEIDLENINIYEVLKGQLAVGDAIVNIENNLDLIPSYLSLHTFGEEPLPYKEHRLKKSLKYLKVKYDFIILDTNPHLDSTLSNALVISDYVLVPMTAEKWTVESLQLLEFFIEKLDLSPQVFLFVTKFKKNNTHKHLLEKLQGKNGFLGIISEREDLNRRIAENDVFDLKKDYIEEYVETFNEFIFKIKEFIPEAGES</sequence>
<dbReference type="AlphaFoldDB" id="I0FEM8"/>
<dbReference type="KEGG" id="bcw:Q7M_1478"/>
<evidence type="ECO:0000313" key="3">
    <source>
        <dbReference type="Proteomes" id="UP000005212"/>
    </source>
</evidence>
<dbReference type="EMBL" id="CP003443">
    <property type="protein sequence ID" value="AFI31934.1"/>
    <property type="molecule type" value="Genomic_DNA"/>
</dbReference>
<dbReference type="PANTHER" id="PTHR13696:SF99">
    <property type="entry name" value="COBYRINIC ACID AC-DIAMIDE SYNTHASE"/>
    <property type="match status" value="1"/>
</dbReference>
<evidence type="ECO:0000313" key="2">
    <source>
        <dbReference type="EMBL" id="AFI31934.1"/>
    </source>
</evidence>
<proteinExistence type="predicted"/>
<dbReference type="Pfam" id="PF13614">
    <property type="entry name" value="AAA_31"/>
    <property type="match status" value="1"/>
</dbReference>
<dbReference type="PATRIC" id="fig|1155096.3.peg.1185"/>
<accession>I0FEM8</accession>
<dbReference type="Gene3D" id="3.40.50.300">
    <property type="entry name" value="P-loop containing nucleotide triphosphate hydrolases"/>
    <property type="match status" value="1"/>
</dbReference>